<evidence type="ECO:0000313" key="4">
    <source>
        <dbReference type="EMBL" id="NMF94215.1"/>
    </source>
</evidence>
<name>A0ABX1N4L9_9RHOO</name>
<dbReference type="Gene3D" id="3.10.580.10">
    <property type="entry name" value="CBS-domain"/>
    <property type="match status" value="1"/>
</dbReference>
<comment type="caution">
    <text evidence="4">The sequence shown here is derived from an EMBL/GenBank/DDBJ whole genome shotgun (WGS) entry which is preliminary data.</text>
</comment>
<dbReference type="PROSITE" id="PS51371">
    <property type="entry name" value="CBS"/>
    <property type="match status" value="2"/>
</dbReference>
<dbReference type="Pfam" id="PF00571">
    <property type="entry name" value="CBS"/>
    <property type="match status" value="2"/>
</dbReference>
<dbReference type="PANTHER" id="PTHR43080:SF2">
    <property type="entry name" value="CBS DOMAIN-CONTAINING PROTEIN"/>
    <property type="match status" value="1"/>
</dbReference>
<evidence type="ECO:0000256" key="2">
    <source>
        <dbReference type="PROSITE-ProRule" id="PRU00703"/>
    </source>
</evidence>
<dbReference type="EMBL" id="WTVH01000025">
    <property type="protein sequence ID" value="NMF94215.1"/>
    <property type="molecule type" value="Genomic_DNA"/>
</dbReference>
<dbReference type="SMART" id="SM00116">
    <property type="entry name" value="CBS"/>
    <property type="match status" value="2"/>
</dbReference>
<keyword evidence="5" id="KW-1185">Reference proteome</keyword>
<dbReference type="Proteomes" id="UP000601990">
    <property type="component" value="Unassembled WGS sequence"/>
</dbReference>
<dbReference type="InterPro" id="IPR046342">
    <property type="entry name" value="CBS_dom_sf"/>
</dbReference>
<dbReference type="CDD" id="cd04623">
    <property type="entry name" value="CBS_pair_bac_euk"/>
    <property type="match status" value="1"/>
</dbReference>
<accession>A0ABX1N4L9</accession>
<dbReference type="InterPro" id="IPR044725">
    <property type="entry name" value="CBSX3_CBS_dom"/>
</dbReference>
<dbReference type="InterPro" id="IPR051257">
    <property type="entry name" value="Diverse_CBS-Domain"/>
</dbReference>
<evidence type="ECO:0000313" key="5">
    <source>
        <dbReference type="Proteomes" id="UP000601990"/>
    </source>
</evidence>
<dbReference type="RefSeq" id="WP_169199446.1">
    <property type="nucleotide sequence ID" value="NZ_WTVH02000009.1"/>
</dbReference>
<dbReference type="SUPFAM" id="SSF54631">
    <property type="entry name" value="CBS-domain pair"/>
    <property type="match status" value="1"/>
</dbReference>
<organism evidence="4 5">
    <name type="scientific">Aromatoleum buckelii</name>
    <dbReference type="NCBI Taxonomy" id="200254"/>
    <lineage>
        <taxon>Bacteria</taxon>
        <taxon>Pseudomonadati</taxon>
        <taxon>Pseudomonadota</taxon>
        <taxon>Betaproteobacteria</taxon>
        <taxon>Rhodocyclales</taxon>
        <taxon>Rhodocyclaceae</taxon>
        <taxon>Aromatoleum</taxon>
    </lineage>
</organism>
<keyword evidence="1 2" id="KW-0129">CBS domain</keyword>
<reference evidence="4" key="1">
    <citation type="submission" date="2019-12" db="EMBL/GenBank/DDBJ databases">
        <title>Comparative genomics gives insights into the taxonomy of the Azoarcus-Aromatoleum group and reveals separate origins of nif in the plant-associated Azoarcus and non-plant-associated Aromatoleum sub-groups.</title>
        <authorList>
            <person name="Lafos M."/>
            <person name="Maluk M."/>
            <person name="Batista M."/>
            <person name="Junghare M."/>
            <person name="Carmona M."/>
            <person name="Faoro H."/>
            <person name="Cruz L.M."/>
            <person name="Battistoni F."/>
            <person name="De Souza E."/>
            <person name="Pedrosa F."/>
            <person name="Chen W.-M."/>
            <person name="Poole P.S."/>
            <person name="Dixon R.A."/>
            <person name="James E.K."/>
        </authorList>
    </citation>
    <scope>NUCLEOTIDE SEQUENCE</scope>
    <source>
        <strain evidence="4">U120</strain>
    </source>
</reference>
<feature type="domain" description="CBS" evidence="3">
    <location>
        <begin position="12"/>
        <end position="71"/>
    </location>
</feature>
<sequence length="147" mass="16413">MKSVAAILKEKRDPSVYTIGPDASVFEALERMAEHNVGALLVMERERLVGIVSERDYARKVILLARSSRDLPVRAIMSSPVRYVSLHQTSEECMALMTEKRLRHLPVVDSGKVVGIVSIGDLVKSIVAEQRFIIEQLEHYIAGDRGV</sequence>
<feature type="domain" description="CBS" evidence="3">
    <location>
        <begin position="77"/>
        <end position="132"/>
    </location>
</feature>
<dbReference type="PANTHER" id="PTHR43080">
    <property type="entry name" value="CBS DOMAIN-CONTAINING PROTEIN CBSX3, MITOCHONDRIAL"/>
    <property type="match status" value="1"/>
</dbReference>
<protein>
    <submittedName>
        <fullName evidence="4">CBS domain-containing protein</fullName>
    </submittedName>
</protein>
<evidence type="ECO:0000259" key="3">
    <source>
        <dbReference type="PROSITE" id="PS51371"/>
    </source>
</evidence>
<gene>
    <name evidence="4" type="ORF">GO608_12840</name>
</gene>
<proteinExistence type="predicted"/>
<evidence type="ECO:0000256" key="1">
    <source>
        <dbReference type="ARBA" id="ARBA00023122"/>
    </source>
</evidence>
<dbReference type="InterPro" id="IPR000644">
    <property type="entry name" value="CBS_dom"/>
</dbReference>